<organism evidence="2 3">
    <name type="scientific">Paenibacillus pectinilyticus</name>
    <dbReference type="NCBI Taxonomy" id="512399"/>
    <lineage>
        <taxon>Bacteria</taxon>
        <taxon>Bacillati</taxon>
        <taxon>Bacillota</taxon>
        <taxon>Bacilli</taxon>
        <taxon>Bacillales</taxon>
        <taxon>Paenibacillaceae</taxon>
        <taxon>Paenibacillus</taxon>
    </lineage>
</organism>
<feature type="transmembrane region" description="Helical" evidence="1">
    <location>
        <begin position="37"/>
        <end position="58"/>
    </location>
</feature>
<dbReference type="EMBL" id="LYPC01000020">
    <property type="protein sequence ID" value="OCT14499.1"/>
    <property type="molecule type" value="Genomic_DNA"/>
</dbReference>
<accession>A0A1C1A1U5</accession>
<keyword evidence="1" id="KW-0812">Transmembrane</keyword>
<comment type="caution">
    <text evidence="2">The sequence shown here is derived from an EMBL/GenBank/DDBJ whole genome shotgun (WGS) entry which is preliminary data.</text>
</comment>
<feature type="transmembrane region" description="Helical" evidence="1">
    <location>
        <begin position="12"/>
        <end position="31"/>
    </location>
</feature>
<keyword evidence="1" id="KW-0472">Membrane</keyword>
<evidence type="ECO:0000256" key="1">
    <source>
        <dbReference type="SAM" id="Phobius"/>
    </source>
</evidence>
<protein>
    <submittedName>
        <fullName evidence="2">Uncharacterized protein</fullName>
    </submittedName>
</protein>
<keyword evidence="3" id="KW-1185">Reference proteome</keyword>
<reference evidence="3" key="1">
    <citation type="submission" date="2016-05" db="EMBL/GenBank/DDBJ databases">
        <title>Paenibacillus oryzae. sp. nov., isolated from the rice root.</title>
        <authorList>
            <person name="Zhang J."/>
            <person name="Zhang X."/>
        </authorList>
    </citation>
    <scope>NUCLEOTIDE SEQUENCE [LARGE SCALE GENOMIC DNA]</scope>
    <source>
        <strain evidence="3">KCTC13222</strain>
    </source>
</reference>
<proteinExistence type="predicted"/>
<dbReference type="AlphaFoldDB" id="A0A1C1A1U5"/>
<name>A0A1C1A1U5_9BACL</name>
<dbReference type="Proteomes" id="UP000093309">
    <property type="component" value="Unassembled WGS sequence"/>
</dbReference>
<dbReference type="RefSeq" id="WP_065853350.1">
    <property type="nucleotide sequence ID" value="NZ_LYPC01000020.1"/>
</dbReference>
<sequence>MKLYQSNLKFTVVVLCLNIINMMVQLLNFKFTRLQPGFGILFGTLITLSLLMSSFIVIDLSRKNYRVQVGKVVLIKNYRVHIQKSNGKMKKVDLKFGGIDQFSLGQPVELHYARLSRYLVAIHGVDEKMK</sequence>
<gene>
    <name evidence="2" type="ORF">A8709_27245</name>
</gene>
<evidence type="ECO:0000313" key="2">
    <source>
        <dbReference type="EMBL" id="OCT14499.1"/>
    </source>
</evidence>
<evidence type="ECO:0000313" key="3">
    <source>
        <dbReference type="Proteomes" id="UP000093309"/>
    </source>
</evidence>
<dbReference type="STRING" id="512399.A8709_27245"/>
<keyword evidence="1" id="KW-1133">Transmembrane helix</keyword>